<evidence type="ECO:0000313" key="1">
    <source>
        <dbReference type="EMBL" id="OAD53416.1"/>
    </source>
</evidence>
<organism evidence="1 2">
    <name type="scientific">Eufriesea mexicana</name>
    <dbReference type="NCBI Taxonomy" id="516756"/>
    <lineage>
        <taxon>Eukaryota</taxon>
        <taxon>Metazoa</taxon>
        <taxon>Ecdysozoa</taxon>
        <taxon>Arthropoda</taxon>
        <taxon>Hexapoda</taxon>
        <taxon>Insecta</taxon>
        <taxon>Pterygota</taxon>
        <taxon>Neoptera</taxon>
        <taxon>Endopterygota</taxon>
        <taxon>Hymenoptera</taxon>
        <taxon>Apocrita</taxon>
        <taxon>Aculeata</taxon>
        <taxon>Apoidea</taxon>
        <taxon>Anthophila</taxon>
        <taxon>Apidae</taxon>
        <taxon>Eufriesea</taxon>
    </lineage>
</organism>
<name>A0A310SEJ2_9HYME</name>
<dbReference type="EMBL" id="KQ767283">
    <property type="protein sequence ID" value="OAD53416.1"/>
    <property type="molecule type" value="Genomic_DNA"/>
</dbReference>
<sequence length="204" mass="22637">MLPWQTKRHSQDEEEEAIRNTCACSSEVGIEKEKEGKKRFSWRLTCRYIAETCSFCHDLSAIRGCIFNWQLPSPGAQSFGLEAMLMARRATSTDEISLSHYGRLTLNTLLIKSQRGFAGSIRGITCKLDDENRNGEWSGSEMEEVVKKLKMLGGGSHGADIGQAQAPAGTFVCFSTKLTREFALSTGYNRYDSEQSPSLGLSFA</sequence>
<evidence type="ECO:0000313" key="2">
    <source>
        <dbReference type="Proteomes" id="UP000250275"/>
    </source>
</evidence>
<accession>A0A310SEJ2</accession>
<gene>
    <name evidence="1" type="ORF">WN48_09971</name>
</gene>
<proteinExistence type="predicted"/>
<dbReference type="Proteomes" id="UP000250275">
    <property type="component" value="Unassembled WGS sequence"/>
</dbReference>
<dbReference type="AlphaFoldDB" id="A0A310SEJ2"/>
<keyword evidence="2" id="KW-1185">Reference proteome</keyword>
<protein>
    <submittedName>
        <fullName evidence="1">Uncharacterized protein</fullName>
    </submittedName>
</protein>
<reference evidence="1 2" key="1">
    <citation type="submission" date="2015-07" db="EMBL/GenBank/DDBJ databases">
        <title>The genome of Eufriesea mexicana.</title>
        <authorList>
            <person name="Pan H."/>
            <person name="Kapheim K."/>
        </authorList>
    </citation>
    <scope>NUCLEOTIDE SEQUENCE [LARGE SCALE GENOMIC DNA]</scope>
    <source>
        <strain evidence="1">0111107269</strain>
        <tissue evidence="1">Whole body</tissue>
    </source>
</reference>